<protein>
    <submittedName>
        <fullName evidence="1">Uncharacterized protein</fullName>
    </submittedName>
</protein>
<sequence length="37" mass="4607">MWMSWCHKRHSLQTEWVYFMHIILLLTTVKYSKKSHG</sequence>
<accession>A0A0E9THT1</accession>
<reference evidence="1" key="2">
    <citation type="journal article" date="2015" name="Fish Shellfish Immunol.">
        <title>Early steps in the European eel (Anguilla anguilla)-Vibrio vulnificus interaction in the gills: Role of the RtxA13 toxin.</title>
        <authorList>
            <person name="Callol A."/>
            <person name="Pajuelo D."/>
            <person name="Ebbesson L."/>
            <person name="Teles M."/>
            <person name="MacKenzie S."/>
            <person name="Amaro C."/>
        </authorList>
    </citation>
    <scope>NUCLEOTIDE SEQUENCE</scope>
</reference>
<proteinExistence type="predicted"/>
<dbReference type="AlphaFoldDB" id="A0A0E9THT1"/>
<name>A0A0E9THT1_ANGAN</name>
<dbReference type="EMBL" id="GBXM01056107">
    <property type="protein sequence ID" value="JAH52470.1"/>
    <property type="molecule type" value="Transcribed_RNA"/>
</dbReference>
<evidence type="ECO:0000313" key="1">
    <source>
        <dbReference type="EMBL" id="JAH52470.1"/>
    </source>
</evidence>
<organism evidence="1">
    <name type="scientific">Anguilla anguilla</name>
    <name type="common">European freshwater eel</name>
    <name type="synonym">Muraena anguilla</name>
    <dbReference type="NCBI Taxonomy" id="7936"/>
    <lineage>
        <taxon>Eukaryota</taxon>
        <taxon>Metazoa</taxon>
        <taxon>Chordata</taxon>
        <taxon>Craniata</taxon>
        <taxon>Vertebrata</taxon>
        <taxon>Euteleostomi</taxon>
        <taxon>Actinopterygii</taxon>
        <taxon>Neopterygii</taxon>
        <taxon>Teleostei</taxon>
        <taxon>Anguilliformes</taxon>
        <taxon>Anguillidae</taxon>
        <taxon>Anguilla</taxon>
    </lineage>
</organism>
<reference evidence="1" key="1">
    <citation type="submission" date="2014-11" db="EMBL/GenBank/DDBJ databases">
        <authorList>
            <person name="Amaro Gonzalez C."/>
        </authorList>
    </citation>
    <scope>NUCLEOTIDE SEQUENCE</scope>
</reference>